<sequence>MHLAKLEMEVLLEALVEQVETIKVFDATTGANQGLFGFESVSMALN</sequence>
<comment type="caution">
    <text evidence="1">The sequence shown here is derived from an EMBL/GenBank/DDBJ whole genome shotgun (WGS) entry which is preliminary data.</text>
</comment>
<dbReference type="RefSeq" id="WP_269400639.1">
    <property type="nucleotide sequence ID" value="NZ_JAPWGW010000001.1"/>
</dbReference>
<keyword evidence="2" id="KW-1185">Reference proteome</keyword>
<dbReference type="Proteomes" id="UP001083770">
    <property type="component" value="Unassembled WGS sequence"/>
</dbReference>
<evidence type="ECO:0000313" key="1">
    <source>
        <dbReference type="EMBL" id="MCZ4296445.1"/>
    </source>
</evidence>
<reference evidence="1" key="1">
    <citation type="submission" date="2022-12" db="EMBL/GenBank/DDBJ databases">
        <title>Bacterial isolates from different developmental stages of Nematostella vectensis.</title>
        <authorList>
            <person name="Fraune S."/>
        </authorList>
    </citation>
    <scope>NUCLEOTIDE SEQUENCE</scope>
    <source>
        <strain evidence="1">G21632-S1</strain>
    </source>
</reference>
<dbReference type="EMBL" id="JAPWGW010000001">
    <property type="protein sequence ID" value="MCZ4296445.1"/>
    <property type="molecule type" value="Genomic_DNA"/>
</dbReference>
<organism evidence="1 2">
    <name type="scientific">Henriciella marina</name>
    <dbReference type="NCBI Taxonomy" id="453851"/>
    <lineage>
        <taxon>Bacteria</taxon>
        <taxon>Pseudomonadati</taxon>
        <taxon>Pseudomonadota</taxon>
        <taxon>Alphaproteobacteria</taxon>
        <taxon>Hyphomonadales</taxon>
        <taxon>Hyphomonadaceae</taxon>
        <taxon>Henriciella</taxon>
    </lineage>
</organism>
<accession>A0ABT4LQ13</accession>
<name>A0ABT4LQ13_9PROT</name>
<evidence type="ECO:0000313" key="2">
    <source>
        <dbReference type="Proteomes" id="UP001083770"/>
    </source>
</evidence>
<protein>
    <submittedName>
        <fullName evidence="1">Uncharacterized protein</fullName>
    </submittedName>
</protein>
<gene>
    <name evidence="1" type="ORF">O4G74_00095</name>
</gene>
<proteinExistence type="predicted"/>